<feature type="domain" description="Tryptophan synthase beta chain-like PALP" evidence="3">
    <location>
        <begin position="9"/>
        <end position="291"/>
    </location>
</feature>
<evidence type="ECO:0000259" key="3">
    <source>
        <dbReference type="Pfam" id="PF00291"/>
    </source>
</evidence>
<keyword evidence="5" id="KW-1185">Reference proteome</keyword>
<gene>
    <name evidence="4" type="ORF">OW255_09875</name>
</gene>
<organism evidence="4 5">
    <name type="scientific">Lacrimispora xylanolytica</name>
    <dbReference type="NCBI Taxonomy" id="29375"/>
    <lineage>
        <taxon>Bacteria</taxon>
        <taxon>Bacillati</taxon>
        <taxon>Bacillota</taxon>
        <taxon>Clostridia</taxon>
        <taxon>Lachnospirales</taxon>
        <taxon>Lachnospiraceae</taxon>
        <taxon>Lacrimispora</taxon>
    </lineage>
</organism>
<proteinExistence type="predicted"/>
<dbReference type="Proteomes" id="UP001163115">
    <property type="component" value="Chromosome"/>
</dbReference>
<dbReference type="Pfam" id="PF00291">
    <property type="entry name" value="PALP"/>
    <property type="match status" value="1"/>
</dbReference>
<sequence length="305" mass="33183">MKYYESMQELIGNTPLVQINHLISKEGIHLFGKLELYNPSGSVKDRIGQYMIADAEKNGFLKPGSTIIEATAGNTGLGIAFSALNKGYRIIFVVPTKFSLEKQQLMKAFGAEIVNTPRELGMLGAVAKSEELKAQIPGSVSFEQFKNMSNPLAHYETTGPEIYDALDGKIDYVVLGAGSGGTFTGVLKYLKEKNPDIKGVLADPIGSTMGGGEHGDYNIEGIGNDFIADTMDMKLVDEVIKVSDQEAFEMSRELTRKEGIIAGTSSGAALAAVQKLVERIDKGNIVVIFPDRGDRYFSAKLYEYE</sequence>
<comment type="cofactor">
    <cofactor evidence="1">
        <name>pyridoxal 5'-phosphate</name>
        <dbReference type="ChEBI" id="CHEBI:597326"/>
    </cofactor>
</comment>
<evidence type="ECO:0000313" key="5">
    <source>
        <dbReference type="Proteomes" id="UP001163115"/>
    </source>
</evidence>
<evidence type="ECO:0000256" key="1">
    <source>
        <dbReference type="ARBA" id="ARBA00001933"/>
    </source>
</evidence>
<evidence type="ECO:0000313" key="4">
    <source>
        <dbReference type="EMBL" id="WAJ25793.1"/>
    </source>
</evidence>
<dbReference type="InterPro" id="IPR001216">
    <property type="entry name" value="P-phosphate_BS"/>
</dbReference>
<dbReference type="Gene3D" id="3.40.50.1100">
    <property type="match status" value="2"/>
</dbReference>
<dbReference type="InterPro" id="IPR050214">
    <property type="entry name" value="Cys_Synth/Cystath_Beta-Synth"/>
</dbReference>
<keyword evidence="2" id="KW-0663">Pyridoxal phosphate</keyword>
<protein>
    <submittedName>
        <fullName evidence="4">Cysteine synthase family protein</fullName>
    </submittedName>
</protein>
<dbReference type="CDD" id="cd01561">
    <property type="entry name" value="CBS_like"/>
    <property type="match status" value="1"/>
</dbReference>
<dbReference type="RefSeq" id="WP_268116480.1">
    <property type="nucleotide sequence ID" value="NZ_CP113524.1"/>
</dbReference>
<evidence type="ECO:0000256" key="2">
    <source>
        <dbReference type="ARBA" id="ARBA00022898"/>
    </source>
</evidence>
<dbReference type="InterPro" id="IPR001926">
    <property type="entry name" value="TrpB-like_PALP"/>
</dbReference>
<dbReference type="InterPro" id="IPR036052">
    <property type="entry name" value="TrpB-like_PALP_sf"/>
</dbReference>
<dbReference type="PANTHER" id="PTHR10314">
    <property type="entry name" value="CYSTATHIONINE BETA-SYNTHASE"/>
    <property type="match status" value="1"/>
</dbReference>
<dbReference type="SUPFAM" id="SSF53686">
    <property type="entry name" value="Tryptophan synthase beta subunit-like PLP-dependent enzymes"/>
    <property type="match status" value="1"/>
</dbReference>
<dbReference type="PROSITE" id="PS00901">
    <property type="entry name" value="CYS_SYNTHASE"/>
    <property type="match status" value="1"/>
</dbReference>
<accession>A0ABY7AHV2</accession>
<reference evidence="4" key="1">
    <citation type="submission" date="2022-11" db="EMBL/GenBank/DDBJ databases">
        <title>Lacrimispora xylanolytica sy1, complete genome.</title>
        <authorList>
            <person name="Choi S."/>
        </authorList>
    </citation>
    <scope>NUCLEOTIDE SEQUENCE</scope>
    <source>
        <strain evidence="4">Sy1</strain>
    </source>
</reference>
<name>A0ABY7AHV2_9FIRM</name>
<dbReference type="EMBL" id="CP113524">
    <property type="protein sequence ID" value="WAJ25793.1"/>
    <property type="molecule type" value="Genomic_DNA"/>
</dbReference>